<dbReference type="InterPro" id="IPR034660">
    <property type="entry name" value="DinB/YfiT-like"/>
</dbReference>
<organism evidence="2 3">
    <name type="scientific">Kineosporia succinea</name>
    <dbReference type="NCBI Taxonomy" id="84632"/>
    <lineage>
        <taxon>Bacteria</taxon>
        <taxon>Bacillati</taxon>
        <taxon>Actinomycetota</taxon>
        <taxon>Actinomycetes</taxon>
        <taxon>Kineosporiales</taxon>
        <taxon>Kineosporiaceae</taxon>
        <taxon>Kineosporia</taxon>
    </lineage>
</organism>
<dbReference type="InterPro" id="IPR024344">
    <property type="entry name" value="MDMPI_metal-binding"/>
</dbReference>
<dbReference type="InterPro" id="IPR017517">
    <property type="entry name" value="Maleyloyr_isom"/>
</dbReference>
<reference evidence="2 3" key="1">
    <citation type="submission" date="2023-07" db="EMBL/GenBank/DDBJ databases">
        <title>Sequencing the genomes of 1000 actinobacteria strains.</title>
        <authorList>
            <person name="Klenk H.-P."/>
        </authorList>
    </citation>
    <scope>NUCLEOTIDE SEQUENCE [LARGE SCALE GENOMIC DNA]</scope>
    <source>
        <strain evidence="2 3">DSM 44388</strain>
    </source>
</reference>
<dbReference type="Proteomes" id="UP001235712">
    <property type="component" value="Unassembled WGS sequence"/>
</dbReference>
<accession>A0ABT9NXJ8</accession>
<comment type="caution">
    <text evidence="2">The sequence shown here is derived from an EMBL/GenBank/DDBJ whole genome shotgun (WGS) entry which is preliminary data.</text>
</comment>
<dbReference type="SUPFAM" id="SSF109854">
    <property type="entry name" value="DinB/YfiT-like putative metalloenzymes"/>
    <property type="match status" value="1"/>
</dbReference>
<name>A0ABT9NXJ8_9ACTN</name>
<keyword evidence="3" id="KW-1185">Reference proteome</keyword>
<dbReference type="NCBIfam" id="TIGR03083">
    <property type="entry name" value="maleylpyruvate isomerase family mycothiol-dependent enzyme"/>
    <property type="match status" value="1"/>
</dbReference>
<dbReference type="InterPro" id="IPR017520">
    <property type="entry name" value="CHP03086"/>
</dbReference>
<dbReference type="NCBIfam" id="TIGR03086">
    <property type="entry name" value="TIGR03086 family metal-binding protein"/>
    <property type="match status" value="1"/>
</dbReference>
<evidence type="ECO:0000313" key="2">
    <source>
        <dbReference type="EMBL" id="MDP9824879.1"/>
    </source>
</evidence>
<sequence>MIDFTPATTEAARLLPGVRDLEGPTPCGKWPVEQVLDHLLGLSYAFTLGAAKQSLPVGGPPPEPTGALPEGWRDELPRRLGTLAAAWADPSAWQGVTTVGGVAMPGEVCALVALDEVVVHSWDLAVATGQELTVHPDVAGALLTFWSAQEGADGDLPLRSAIFGEVVEVPAGAPVFERVLGLTGRDPRWAVRG</sequence>
<protein>
    <submittedName>
        <fullName evidence="2">Uncharacterized protein (TIGR03086 family)</fullName>
    </submittedName>
</protein>
<dbReference type="Pfam" id="PF11716">
    <property type="entry name" value="MDMPI_N"/>
    <property type="match status" value="1"/>
</dbReference>
<evidence type="ECO:0000313" key="3">
    <source>
        <dbReference type="Proteomes" id="UP001235712"/>
    </source>
</evidence>
<evidence type="ECO:0000259" key="1">
    <source>
        <dbReference type="Pfam" id="PF11716"/>
    </source>
</evidence>
<dbReference type="Gene3D" id="1.20.120.450">
    <property type="entry name" value="dinb family like domain"/>
    <property type="match status" value="1"/>
</dbReference>
<gene>
    <name evidence="2" type="ORF">J2S57_000628</name>
</gene>
<dbReference type="EMBL" id="JAUSQZ010000001">
    <property type="protein sequence ID" value="MDP9824879.1"/>
    <property type="molecule type" value="Genomic_DNA"/>
</dbReference>
<feature type="domain" description="Mycothiol-dependent maleylpyruvate isomerase metal-binding" evidence="1">
    <location>
        <begin position="6"/>
        <end position="125"/>
    </location>
</feature>
<proteinExistence type="predicted"/>
<dbReference type="RefSeq" id="WP_307238084.1">
    <property type="nucleotide sequence ID" value="NZ_JAUSQZ010000001.1"/>
</dbReference>